<accession>A0A2A2GB15</accession>
<dbReference type="RefSeq" id="WP_095605627.1">
    <property type="nucleotide sequence ID" value="NZ_NSKE01000003.1"/>
</dbReference>
<keyword evidence="3" id="KW-1185">Reference proteome</keyword>
<gene>
    <name evidence="2" type="ORF">CK503_04615</name>
</gene>
<organism evidence="2 3">
    <name type="scientific">Fodinibius salipaludis</name>
    <dbReference type="NCBI Taxonomy" id="2032627"/>
    <lineage>
        <taxon>Bacteria</taxon>
        <taxon>Pseudomonadati</taxon>
        <taxon>Balneolota</taxon>
        <taxon>Balneolia</taxon>
        <taxon>Balneolales</taxon>
        <taxon>Balneolaceae</taxon>
        <taxon>Fodinibius</taxon>
    </lineage>
</organism>
<evidence type="ECO:0000259" key="1">
    <source>
        <dbReference type="Pfam" id="PF00144"/>
    </source>
</evidence>
<protein>
    <submittedName>
        <fullName evidence="2">Peptidase</fullName>
    </submittedName>
</protein>
<dbReference type="InterPro" id="IPR050491">
    <property type="entry name" value="AmpC-like"/>
</dbReference>
<dbReference type="SUPFAM" id="SSF56601">
    <property type="entry name" value="beta-lactamase/transpeptidase-like"/>
    <property type="match status" value="1"/>
</dbReference>
<dbReference type="PANTHER" id="PTHR46825:SF7">
    <property type="entry name" value="D-ALANYL-D-ALANINE CARBOXYPEPTIDASE"/>
    <property type="match status" value="1"/>
</dbReference>
<dbReference type="Gene3D" id="3.40.710.10">
    <property type="entry name" value="DD-peptidase/beta-lactamase superfamily"/>
    <property type="match status" value="1"/>
</dbReference>
<dbReference type="Proteomes" id="UP000218831">
    <property type="component" value="Unassembled WGS sequence"/>
</dbReference>
<dbReference type="InterPro" id="IPR012338">
    <property type="entry name" value="Beta-lactam/transpept-like"/>
</dbReference>
<name>A0A2A2GB15_9BACT</name>
<dbReference type="PANTHER" id="PTHR46825">
    <property type="entry name" value="D-ALANYL-D-ALANINE-CARBOXYPEPTIDASE/ENDOPEPTIDASE AMPH"/>
    <property type="match status" value="1"/>
</dbReference>
<comment type="caution">
    <text evidence="2">The sequence shown here is derived from an EMBL/GenBank/DDBJ whole genome shotgun (WGS) entry which is preliminary data.</text>
</comment>
<dbReference type="InterPro" id="IPR001466">
    <property type="entry name" value="Beta-lactam-related"/>
</dbReference>
<feature type="domain" description="Beta-lactamase-related" evidence="1">
    <location>
        <begin position="58"/>
        <end position="337"/>
    </location>
</feature>
<evidence type="ECO:0000313" key="3">
    <source>
        <dbReference type="Proteomes" id="UP000218831"/>
    </source>
</evidence>
<reference evidence="2 3" key="1">
    <citation type="submission" date="2017-08" db="EMBL/GenBank/DDBJ databases">
        <title>Aliifodinibius alkalisoli sp. nov., isolated from saline alkaline soil.</title>
        <authorList>
            <person name="Liu D."/>
            <person name="Zhang G."/>
        </authorList>
    </citation>
    <scope>NUCLEOTIDE SEQUENCE [LARGE SCALE GENOMIC DNA]</scope>
    <source>
        <strain evidence="2 3">WN023</strain>
    </source>
</reference>
<dbReference type="AlphaFoldDB" id="A0A2A2GB15"/>
<evidence type="ECO:0000313" key="2">
    <source>
        <dbReference type="EMBL" id="PAU94761.1"/>
    </source>
</evidence>
<proteinExistence type="predicted"/>
<dbReference type="OrthoDB" id="9793489at2"/>
<sequence>MRVLRFKNVLLGLLIVVLMQSLALGQSSAIFDKQKLDTYLEKLAEKNKMMGSLTIDSAGSTVYHKSVGFRDVENNIQANTDTKYRIGSITKTHTATMIMQLVDEDKLALSTPLAGFYPQIPQAENITIEHLLRHQSGLYNFTNAPDFPDWMTEPRSKEELLQIFYEDDSQFEPGAQASYSNTNYVLLQFILEDITGQSYADLLQDRIVDPLNLQHTHYGDRIEPSENEALSYQYQGKKWRAAPETALSIPGGAGAIVSTNSEMIGFIRALFNGKLVSQQSIDKMTDIEQGLGMGLMRVPFNDRYAFGHNGGIDGFQSHLSYFPEEDVSIALATNGLQHSMNDILIGALSIYFGHDFEIPSFDEKTITLSVEQMKKYVGVYTTDQLLMEIEVFIEGSTLKAQATGQQSFPLTANSETKMRFDQAGVVMEFDSLENGKYQHFTLNQGGGSFPFTRKASKEQ</sequence>
<dbReference type="Pfam" id="PF00144">
    <property type="entry name" value="Beta-lactamase"/>
    <property type="match status" value="1"/>
</dbReference>
<dbReference type="EMBL" id="NSKE01000003">
    <property type="protein sequence ID" value="PAU94761.1"/>
    <property type="molecule type" value="Genomic_DNA"/>
</dbReference>